<reference evidence="3" key="1">
    <citation type="submission" date="2016-10" db="EMBL/GenBank/DDBJ databases">
        <authorList>
            <person name="Varghese N."/>
            <person name="Submissions S."/>
        </authorList>
    </citation>
    <scope>NUCLEOTIDE SEQUENCE [LARGE SCALE GENOMIC DNA]</scope>
    <source>
        <strain evidence="3">DSM 24740</strain>
    </source>
</reference>
<accession>A0A1H9MIB8</accession>
<dbReference type="InterPro" id="IPR027417">
    <property type="entry name" value="P-loop_NTPase"/>
</dbReference>
<feature type="domain" description="Aminoglycoside phosphotransferase" evidence="1">
    <location>
        <begin position="143"/>
        <end position="267"/>
    </location>
</feature>
<dbReference type="OrthoDB" id="2088152at2"/>
<keyword evidence="3" id="KW-1185">Reference proteome</keyword>
<organism evidence="2 3">
    <name type="scientific">Neolewinella agarilytica</name>
    <dbReference type="NCBI Taxonomy" id="478744"/>
    <lineage>
        <taxon>Bacteria</taxon>
        <taxon>Pseudomonadati</taxon>
        <taxon>Bacteroidota</taxon>
        <taxon>Saprospiria</taxon>
        <taxon>Saprospirales</taxon>
        <taxon>Lewinellaceae</taxon>
        <taxon>Neolewinella</taxon>
    </lineage>
</organism>
<keyword evidence="2" id="KW-0418">Kinase</keyword>
<name>A0A1H9MIB8_9BACT</name>
<dbReference type="AlphaFoldDB" id="A0A1H9MIB8"/>
<dbReference type="SUPFAM" id="SSF56112">
    <property type="entry name" value="Protein kinase-like (PK-like)"/>
    <property type="match status" value="1"/>
</dbReference>
<dbReference type="InterPro" id="IPR002575">
    <property type="entry name" value="Aminoglycoside_PTrfase"/>
</dbReference>
<protein>
    <submittedName>
        <fullName evidence="2">Thymidylate kinase</fullName>
    </submittedName>
</protein>
<evidence type="ECO:0000313" key="3">
    <source>
        <dbReference type="Proteomes" id="UP000199021"/>
    </source>
</evidence>
<dbReference type="InterPro" id="IPR011009">
    <property type="entry name" value="Kinase-like_dom_sf"/>
</dbReference>
<sequence>MSTVSISNEREATTEEGHGLYIPGVDGHPRWIWPADSKRPTFLQFFQPISWKQHIYVIVIRLIFLLRLQQLVFSSIPLKADFTRKEDGWAVFTGTPGPNRKLVIINKKGEIAKVAVGKMAIPNLRNEAFLLRDLQANEQRFSFRVPKLIRYKDEELVMEKIPSQGTWSRFTQQHATALWQLRRVKAHNGLLSDWREWDRIHERINQLKNEPHADIPVGLITDLLKMVVQEDRTAAVSYGLAHGDFTPWNTLRTNDDQLAIIDWELGQTEMPLGFDFFHFHLQNGIMVERKSWQQIYRGMQEVLTEETRSALFGNAEADVDRYLHLYLMYHISYYLSLYQQQQDWHQQIYWQLDVWSDALVSLLDPEDQRRALLSRLFDGLKNRDYAVLKMEHEDPLALPPGSDLDILLSREDARQLVDLLERYPLLARAKVVRKSFMTSLLLVLQDGQILSVDLIWKLKRKATVFMDAGRMIQRADKNRYGVRVVSAQDTRRYVELFYGLNGAEVPAKFGHLETFPGEANSLAENKGSQGLGNRAAYLLDTLRTMVYNRGFLITFSGVDGAGKSTIIERVVTMLDKEFRRPVKVLRHRPSVLPILSAWRYGKKGAEEKSMASLPRTGNNTSLVSSLLRFSYYYLDYLLGQWYVHFRYVLRGYVVVYDRYYYDFIIDPRRTNLELPGWVTAAGFRLLQKPALNFFLYADPDTILARKQELDRDTIVSLTKQYRNLFEGFEKKNTSGQYVNLENVVLEDSLQAIRTSLLKQNV</sequence>
<dbReference type="Gene3D" id="3.40.50.300">
    <property type="entry name" value="P-loop containing nucleotide triphosphate hydrolases"/>
    <property type="match status" value="1"/>
</dbReference>
<dbReference type="Proteomes" id="UP000199021">
    <property type="component" value="Unassembled WGS sequence"/>
</dbReference>
<dbReference type="GO" id="GO:0016301">
    <property type="term" value="F:kinase activity"/>
    <property type="evidence" value="ECO:0007669"/>
    <property type="project" value="UniProtKB-KW"/>
</dbReference>
<evidence type="ECO:0000259" key="1">
    <source>
        <dbReference type="Pfam" id="PF01636"/>
    </source>
</evidence>
<dbReference type="EMBL" id="FOFB01000029">
    <property type="protein sequence ID" value="SER23442.1"/>
    <property type="molecule type" value="Genomic_DNA"/>
</dbReference>
<keyword evidence="2" id="KW-0808">Transferase</keyword>
<proteinExistence type="predicted"/>
<dbReference type="Pfam" id="PF01636">
    <property type="entry name" value="APH"/>
    <property type="match status" value="1"/>
</dbReference>
<evidence type="ECO:0000313" key="2">
    <source>
        <dbReference type="EMBL" id="SER23442.1"/>
    </source>
</evidence>
<dbReference type="InParanoid" id="A0A1H9MIB8"/>
<gene>
    <name evidence="2" type="ORF">SAMN05444359_12935</name>
</gene>
<dbReference type="Gene3D" id="3.90.1200.10">
    <property type="match status" value="1"/>
</dbReference>
<dbReference type="SUPFAM" id="SSF52540">
    <property type="entry name" value="P-loop containing nucleoside triphosphate hydrolases"/>
    <property type="match status" value="1"/>
</dbReference>
<dbReference type="RefSeq" id="WP_090172334.1">
    <property type="nucleotide sequence ID" value="NZ_FOFB01000029.1"/>
</dbReference>
<dbReference type="STRING" id="478744.SAMN05444359_12935"/>